<sequence>MSGNLRDMRRKIASIKSTQKITNTMKLVAAAKFRRAQNDILLLRPYAYKMHEMASSLALRANPELHPLLAKREENKILLVVVTSDRGLCGAFNTNILSRAEEFVREKRQEGKEVFIVAIGRKARDYFKRRPEFQVVRVFVDFFLKRVEYNDAAMLAELVTAEYVNDKYDAVYVIYNEFKSAIRQDVTVERLLPIEPIEVREKEIVVDFIYEPSPQEILDELLPLHFKTQVYRVFLESYSSEQGARMTAMDNATKNAEEMIKTLTLQYNKARQASITKEILEVVAGAEALT</sequence>
<keyword evidence="10" id="KW-1003">Cell membrane</keyword>
<dbReference type="PRINTS" id="PR00126">
    <property type="entry name" value="ATPASEGAMMA"/>
</dbReference>
<evidence type="ECO:0000256" key="6">
    <source>
        <dbReference type="ARBA" id="ARBA00023065"/>
    </source>
</evidence>
<evidence type="ECO:0000313" key="11">
    <source>
        <dbReference type="EMBL" id="HDD53224.1"/>
    </source>
</evidence>
<evidence type="ECO:0000256" key="3">
    <source>
        <dbReference type="ARBA" id="ARBA00007681"/>
    </source>
</evidence>
<dbReference type="CDD" id="cd12151">
    <property type="entry name" value="F1-ATPase_gamma"/>
    <property type="match status" value="1"/>
</dbReference>
<dbReference type="InterPro" id="IPR023632">
    <property type="entry name" value="ATP_synth_F1_gsu_CS"/>
</dbReference>
<evidence type="ECO:0000256" key="7">
    <source>
        <dbReference type="ARBA" id="ARBA00023136"/>
    </source>
</evidence>
<dbReference type="HAMAP" id="MF_00815">
    <property type="entry name" value="ATP_synth_gamma_bact"/>
    <property type="match status" value="1"/>
</dbReference>
<dbReference type="GO" id="GO:0045259">
    <property type="term" value="C:proton-transporting ATP synthase complex"/>
    <property type="evidence" value="ECO:0007669"/>
    <property type="project" value="UniProtKB-KW"/>
</dbReference>
<comment type="similarity">
    <text evidence="3 10">Belongs to the ATPase gamma chain family.</text>
</comment>
<reference evidence="11" key="1">
    <citation type="journal article" date="2020" name="mSystems">
        <title>Genome- and Community-Level Interaction Insights into Carbon Utilization and Element Cycling Functions of Hydrothermarchaeota in Hydrothermal Sediment.</title>
        <authorList>
            <person name="Zhou Z."/>
            <person name="Liu Y."/>
            <person name="Xu W."/>
            <person name="Pan J."/>
            <person name="Luo Z.H."/>
            <person name="Li M."/>
        </authorList>
    </citation>
    <scope>NUCLEOTIDE SEQUENCE [LARGE SCALE GENOMIC DNA]</scope>
    <source>
        <strain evidence="11">HyVt-115</strain>
    </source>
</reference>
<comment type="subunit">
    <text evidence="10">F-type ATPases have 2 components, CF(1) - the catalytic core - and CF(0) - the membrane proton channel. CF(1) has five subunits: alpha(3), beta(3), gamma(1), delta(1), epsilon(1). CF(0) has three main subunits: a, b and c.</text>
</comment>
<dbReference type="GO" id="GO:0005886">
    <property type="term" value="C:plasma membrane"/>
    <property type="evidence" value="ECO:0007669"/>
    <property type="project" value="UniProtKB-SubCell"/>
</dbReference>
<dbReference type="SUPFAM" id="SSF52943">
    <property type="entry name" value="ATP synthase (F1-ATPase), gamma subunit"/>
    <property type="match status" value="1"/>
</dbReference>
<dbReference type="AlphaFoldDB" id="A0A7C0U6F3"/>
<keyword evidence="8 10" id="KW-0139">CF(1)</keyword>
<dbReference type="GO" id="GO:0046933">
    <property type="term" value="F:proton-transporting ATP synthase activity, rotational mechanism"/>
    <property type="evidence" value="ECO:0007669"/>
    <property type="project" value="UniProtKB-UniRule"/>
</dbReference>
<evidence type="ECO:0000256" key="9">
    <source>
        <dbReference type="ARBA" id="ARBA00023310"/>
    </source>
</evidence>
<comment type="function">
    <text evidence="1 10">Produces ATP from ADP in the presence of a proton gradient across the membrane. The gamma chain is believed to be important in regulating ATPase activity and the flow of protons through the CF(0) complex.</text>
</comment>
<dbReference type="InterPro" id="IPR000131">
    <property type="entry name" value="ATP_synth_F1_gsu"/>
</dbReference>
<proteinExistence type="inferred from homology"/>
<keyword evidence="5 10" id="KW-0375">Hydrogen ion transport</keyword>
<dbReference type="GO" id="GO:0005524">
    <property type="term" value="F:ATP binding"/>
    <property type="evidence" value="ECO:0007669"/>
    <property type="project" value="UniProtKB-UniRule"/>
</dbReference>
<keyword evidence="6 10" id="KW-0406">Ion transport</keyword>
<name>A0A7C0U6F3_9BACT</name>
<gene>
    <name evidence="10 11" type="primary">atpG</name>
    <name evidence="11" type="ORF">ENF32_04060</name>
</gene>
<evidence type="ECO:0000256" key="10">
    <source>
        <dbReference type="HAMAP-Rule" id="MF_00815"/>
    </source>
</evidence>
<keyword evidence="4 10" id="KW-0813">Transport</keyword>
<keyword evidence="9 10" id="KW-0066">ATP synthesis</keyword>
<evidence type="ECO:0000256" key="8">
    <source>
        <dbReference type="ARBA" id="ARBA00023196"/>
    </source>
</evidence>
<evidence type="ECO:0000256" key="5">
    <source>
        <dbReference type="ARBA" id="ARBA00022781"/>
    </source>
</evidence>
<dbReference type="PANTHER" id="PTHR11693">
    <property type="entry name" value="ATP SYNTHASE GAMMA CHAIN"/>
    <property type="match status" value="1"/>
</dbReference>
<dbReference type="Pfam" id="PF00231">
    <property type="entry name" value="ATP-synt"/>
    <property type="match status" value="1"/>
</dbReference>
<dbReference type="Gene3D" id="1.10.287.80">
    <property type="entry name" value="ATP synthase, gamma subunit, helix hairpin domain"/>
    <property type="match status" value="1"/>
</dbReference>
<comment type="caution">
    <text evidence="11">The sequence shown here is derived from an EMBL/GenBank/DDBJ whole genome shotgun (WGS) entry which is preliminary data.</text>
</comment>
<dbReference type="InterPro" id="IPR035968">
    <property type="entry name" value="ATP_synth_F1_ATPase_gsu"/>
</dbReference>
<evidence type="ECO:0000256" key="2">
    <source>
        <dbReference type="ARBA" id="ARBA00004170"/>
    </source>
</evidence>
<protein>
    <recommendedName>
        <fullName evidence="10">ATP synthase gamma chain</fullName>
    </recommendedName>
    <alternativeName>
        <fullName evidence="10">ATP synthase F1 sector gamma subunit</fullName>
    </alternativeName>
    <alternativeName>
        <fullName evidence="10">F-ATPase gamma subunit</fullName>
    </alternativeName>
</protein>
<evidence type="ECO:0000256" key="1">
    <source>
        <dbReference type="ARBA" id="ARBA00003456"/>
    </source>
</evidence>
<dbReference type="Proteomes" id="UP000885690">
    <property type="component" value="Unassembled WGS sequence"/>
</dbReference>
<dbReference type="PANTHER" id="PTHR11693:SF22">
    <property type="entry name" value="ATP SYNTHASE SUBUNIT GAMMA, MITOCHONDRIAL"/>
    <property type="match status" value="1"/>
</dbReference>
<dbReference type="GO" id="GO:0042777">
    <property type="term" value="P:proton motive force-driven plasma membrane ATP synthesis"/>
    <property type="evidence" value="ECO:0007669"/>
    <property type="project" value="UniProtKB-UniRule"/>
</dbReference>
<dbReference type="NCBIfam" id="TIGR01146">
    <property type="entry name" value="ATPsyn_F1gamma"/>
    <property type="match status" value="1"/>
</dbReference>
<accession>A0A7C0U6F3</accession>
<keyword evidence="7 10" id="KW-0472">Membrane</keyword>
<dbReference type="PROSITE" id="PS00153">
    <property type="entry name" value="ATPASE_GAMMA"/>
    <property type="match status" value="1"/>
</dbReference>
<dbReference type="Gene3D" id="3.40.1380.10">
    <property type="match status" value="1"/>
</dbReference>
<dbReference type="EMBL" id="DQWS01000154">
    <property type="protein sequence ID" value="HDD53224.1"/>
    <property type="molecule type" value="Genomic_DNA"/>
</dbReference>
<organism evidence="11">
    <name type="scientific">Thermosulfidibacter takaii</name>
    <dbReference type="NCBI Taxonomy" id="412593"/>
    <lineage>
        <taxon>Bacteria</taxon>
        <taxon>Pseudomonadati</taxon>
        <taxon>Thermosulfidibacterota</taxon>
        <taxon>Thermosulfidibacteria</taxon>
        <taxon>Thermosulfidibacterales</taxon>
        <taxon>Thermosulfidibacteraceae</taxon>
    </lineage>
</organism>
<comment type="subcellular location">
    <subcellularLocation>
        <location evidence="10">Cell membrane</location>
        <topology evidence="10">Peripheral membrane protein</topology>
    </subcellularLocation>
    <subcellularLocation>
        <location evidence="2">Membrane</location>
        <topology evidence="2">Peripheral membrane protein</topology>
    </subcellularLocation>
</comment>
<evidence type="ECO:0000256" key="4">
    <source>
        <dbReference type="ARBA" id="ARBA00022448"/>
    </source>
</evidence>